<dbReference type="GO" id="GO:0003729">
    <property type="term" value="F:mRNA binding"/>
    <property type="evidence" value="ECO:0007669"/>
    <property type="project" value="TreeGrafter"/>
</dbReference>
<dbReference type="AlphaFoldDB" id="A0A8T2ZFN1"/>
<dbReference type="InterPro" id="IPR012677">
    <property type="entry name" value="Nucleotide-bd_a/b_plait_sf"/>
</dbReference>
<dbReference type="GO" id="GO:1901259">
    <property type="term" value="P:chloroplast rRNA processing"/>
    <property type="evidence" value="ECO:0007669"/>
    <property type="project" value="TreeGrafter"/>
</dbReference>
<evidence type="ECO:0000313" key="3">
    <source>
        <dbReference type="EMBL" id="KAH8516155.1"/>
    </source>
</evidence>
<organism evidence="3 4">
    <name type="scientific">Populus deltoides</name>
    <name type="common">Eastern poplar</name>
    <name type="synonym">Eastern cottonwood</name>
    <dbReference type="NCBI Taxonomy" id="3696"/>
    <lineage>
        <taxon>Eukaryota</taxon>
        <taxon>Viridiplantae</taxon>
        <taxon>Streptophyta</taxon>
        <taxon>Embryophyta</taxon>
        <taxon>Tracheophyta</taxon>
        <taxon>Spermatophyta</taxon>
        <taxon>Magnoliopsida</taxon>
        <taxon>eudicotyledons</taxon>
        <taxon>Gunneridae</taxon>
        <taxon>Pentapetalae</taxon>
        <taxon>rosids</taxon>
        <taxon>fabids</taxon>
        <taxon>Malpighiales</taxon>
        <taxon>Salicaceae</taxon>
        <taxon>Saliceae</taxon>
        <taxon>Populus</taxon>
    </lineage>
</organism>
<dbReference type="EMBL" id="JACEGQ020000002">
    <property type="protein sequence ID" value="KAH8516155.1"/>
    <property type="molecule type" value="Genomic_DNA"/>
</dbReference>
<proteinExistence type="predicted"/>
<dbReference type="SUPFAM" id="SSF54928">
    <property type="entry name" value="RNA-binding domain, RBD"/>
    <property type="match status" value="1"/>
</dbReference>
<feature type="region of interest" description="Disordered" evidence="2">
    <location>
        <begin position="25"/>
        <end position="45"/>
    </location>
</feature>
<dbReference type="Gene3D" id="3.30.70.330">
    <property type="match status" value="2"/>
</dbReference>
<evidence type="ECO:0000256" key="1">
    <source>
        <dbReference type="ARBA" id="ARBA00022884"/>
    </source>
</evidence>
<comment type="caution">
    <text evidence="3">The sequence shown here is derived from an EMBL/GenBank/DDBJ whole genome shotgun (WGS) entry which is preliminary data.</text>
</comment>
<dbReference type="Proteomes" id="UP000807159">
    <property type="component" value="Chromosome 2"/>
</dbReference>
<evidence type="ECO:0008006" key="5">
    <source>
        <dbReference type="Google" id="ProtNLM"/>
    </source>
</evidence>
<keyword evidence="4" id="KW-1185">Reference proteome</keyword>
<name>A0A8T2ZFN1_POPDE</name>
<keyword evidence="1" id="KW-0694">RNA-binding</keyword>
<dbReference type="GO" id="GO:0009535">
    <property type="term" value="C:chloroplast thylakoid membrane"/>
    <property type="evidence" value="ECO:0007669"/>
    <property type="project" value="TreeGrafter"/>
</dbReference>
<dbReference type="InterPro" id="IPR035979">
    <property type="entry name" value="RBD_domain_sf"/>
</dbReference>
<accession>A0A8T2ZFN1</accession>
<gene>
    <name evidence="3" type="ORF">H0E87_004504</name>
</gene>
<sequence length="165" mass="18526">MGSPEEADAALNNLESYEFEGRTLRMNYAQQKKKKPSPPPPLMPGPTFNMFVANLPFEAKSKDLKEFFIAEGADVVSAEVIFQDNHSNLEKKLKRPFLLSLTSRQFVKHRKEDGSQSDGTSGELESDKISSWELGGWGVYDRGSIFLQNSHQENSKILQNDIGCL</sequence>
<dbReference type="PANTHER" id="PTHR48025">
    <property type="entry name" value="OS02G0815200 PROTEIN"/>
    <property type="match status" value="1"/>
</dbReference>
<dbReference type="InterPro" id="IPR050502">
    <property type="entry name" value="Euk_RNA-bind_prot"/>
</dbReference>
<evidence type="ECO:0000256" key="2">
    <source>
        <dbReference type="SAM" id="MobiDB-lite"/>
    </source>
</evidence>
<dbReference type="PANTHER" id="PTHR48025:SF17">
    <property type="entry name" value="28 KDA RIBONUCLEOPROTEIN, CHLOROPLASTIC"/>
    <property type="match status" value="1"/>
</dbReference>
<reference evidence="3" key="1">
    <citation type="journal article" date="2021" name="J. Hered.">
        <title>Genome Assembly of Salicaceae Populus deltoides (Eastern Cottonwood) I-69 Based on Nanopore Sequencing and Hi-C Technologies.</title>
        <authorList>
            <person name="Bai S."/>
            <person name="Wu H."/>
            <person name="Zhang J."/>
            <person name="Pan Z."/>
            <person name="Zhao W."/>
            <person name="Li Z."/>
            <person name="Tong C."/>
        </authorList>
    </citation>
    <scope>NUCLEOTIDE SEQUENCE</scope>
    <source>
        <tissue evidence="3">Leaf</tissue>
    </source>
</reference>
<evidence type="ECO:0000313" key="4">
    <source>
        <dbReference type="Proteomes" id="UP000807159"/>
    </source>
</evidence>
<protein>
    <recommendedName>
        <fullName evidence="5">RRM domain-containing protein</fullName>
    </recommendedName>
</protein>